<reference evidence="1" key="1">
    <citation type="submission" date="2021-03" db="EMBL/GenBank/DDBJ databases">
        <authorList>
            <person name="Sun Q."/>
        </authorList>
    </citation>
    <scope>NUCLEOTIDE SEQUENCE</scope>
    <source>
        <strain evidence="1">CCM 8862</strain>
    </source>
</reference>
<organism evidence="1 2">
    <name type="scientific">Corynebacterium mendelii</name>
    <dbReference type="NCBI Taxonomy" id="2765362"/>
    <lineage>
        <taxon>Bacteria</taxon>
        <taxon>Bacillati</taxon>
        <taxon>Actinomycetota</taxon>
        <taxon>Actinomycetes</taxon>
        <taxon>Mycobacteriales</taxon>
        <taxon>Corynebacteriaceae</taxon>
        <taxon>Corynebacterium</taxon>
    </lineage>
</organism>
<sequence>MTETKAVRYKDRGPVTMDRVADACRDLGIALETDGDDVLIGRYEEVNLEITFRGDYYCSVATYMGLDISNDTDLRDVIGWVNTINRNYRFGTAHITHEEEGHVIFSSRSEVVSRRGLTDDQLENAVGLAVRTCVDFYRNCVRYAIGDPTGPSAR</sequence>
<name>A0A939DY69_9CORY</name>
<gene>
    <name evidence="1" type="ORF">JZY06_00685</name>
</gene>
<keyword evidence="2" id="KW-1185">Reference proteome</keyword>
<protein>
    <submittedName>
        <fullName evidence="1">YbjN domain-containing protein</fullName>
    </submittedName>
</protein>
<proteinExistence type="predicted"/>
<evidence type="ECO:0000313" key="1">
    <source>
        <dbReference type="EMBL" id="MBN9643153.1"/>
    </source>
</evidence>
<dbReference type="AlphaFoldDB" id="A0A939DY69"/>
<accession>A0A939DY69</accession>
<comment type="caution">
    <text evidence="1">The sequence shown here is derived from an EMBL/GenBank/DDBJ whole genome shotgun (WGS) entry which is preliminary data.</text>
</comment>
<evidence type="ECO:0000313" key="2">
    <source>
        <dbReference type="Proteomes" id="UP000664332"/>
    </source>
</evidence>
<dbReference type="RefSeq" id="WP_207117558.1">
    <property type="nucleotide sequence ID" value="NZ_JAFLEQ010000003.1"/>
</dbReference>
<dbReference type="EMBL" id="JAFLEQ010000003">
    <property type="protein sequence ID" value="MBN9643153.1"/>
    <property type="molecule type" value="Genomic_DNA"/>
</dbReference>
<dbReference type="Proteomes" id="UP000664332">
    <property type="component" value="Unassembled WGS sequence"/>
</dbReference>
<dbReference type="InterPro" id="IPR019660">
    <property type="entry name" value="Put_sensory_transdc_reg_YbjN"/>
</dbReference>
<dbReference type="Pfam" id="PF10722">
    <property type="entry name" value="YbjN"/>
    <property type="match status" value="1"/>
</dbReference>